<evidence type="ECO:0000313" key="16">
    <source>
        <dbReference type="EMBL" id="CAJ0968545.1"/>
    </source>
</evidence>
<dbReference type="Gene3D" id="1.20.1070.10">
    <property type="entry name" value="Rhodopsin 7-helix transmembrane proteins"/>
    <property type="match status" value="1"/>
</dbReference>
<feature type="transmembrane region" description="Helical" evidence="14">
    <location>
        <begin position="208"/>
        <end position="235"/>
    </location>
</feature>
<keyword evidence="6 14" id="KW-1133">Transmembrane helix</keyword>
<evidence type="ECO:0000256" key="3">
    <source>
        <dbReference type="ARBA" id="ARBA00022606"/>
    </source>
</evidence>
<evidence type="ECO:0000256" key="10">
    <source>
        <dbReference type="ARBA" id="ARBA00023170"/>
    </source>
</evidence>
<name>A0ABN9MPI9_9NEOB</name>
<dbReference type="SMART" id="SM01381">
    <property type="entry name" value="7TM_GPCR_Srsx"/>
    <property type="match status" value="1"/>
</dbReference>
<keyword evidence="2 14" id="KW-1003">Cell membrane</keyword>
<keyword evidence="8 14" id="KW-0472">Membrane</keyword>
<comment type="caution">
    <text evidence="16">The sequence shown here is derived from an EMBL/GenBank/DDBJ whole genome shotgun (WGS) entry which is preliminary data.</text>
</comment>
<keyword evidence="11" id="KW-0325">Glycoprotein</keyword>
<evidence type="ECO:0000259" key="15">
    <source>
        <dbReference type="PROSITE" id="PS50262"/>
    </source>
</evidence>
<sequence>MVTFGEYEMYQEINLTVNSEFFLLGYQYDQRSTIFLSCLLLVIYSGTICGNLLIITLVSTSKNLHTPMYYFISQLSISDILLPTDIVPNMFHILLNNGASITVNACITQFYFFCAAEAFECFLLAVMSYDRYVAICNPLRYMSTMTSDRCVMLAAICWVLGFSIALMYCITISMLTFCGPNIIDHFFCDLAPLLEGACSSTYAIELEVFIMCFPILFIPLTVIIISYINIVVTIVRFQSNISRQKAFSTCSSHLIVVSIYYFTLLSVYLFPKGEETLNFSKLLSLLYTVFTPLINPIIYSLRNKDIKKSLWELINKYGIFSNNMIFSR</sequence>
<dbReference type="Proteomes" id="UP001176940">
    <property type="component" value="Unassembled WGS sequence"/>
</dbReference>
<feature type="transmembrane region" description="Helical" evidence="14">
    <location>
        <begin position="150"/>
        <end position="177"/>
    </location>
</feature>
<evidence type="ECO:0000256" key="8">
    <source>
        <dbReference type="ARBA" id="ARBA00023136"/>
    </source>
</evidence>
<feature type="transmembrane region" description="Helical" evidence="14">
    <location>
        <begin position="34"/>
        <end position="57"/>
    </location>
</feature>
<keyword evidence="12 13" id="KW-0807">Transducer</keyword>
<dbReference type="InterPro" id="IPR050939">
    <property type="entry name" value="Olfactory_GPCR1"/>
</dbReference>
<organism evidence="16 17">
    <name type="scientific">Ranitomeya imitator</name>
    <name type="common">mimic poison frog</name>
    <dbReference type="NCBI Taxonomy" id="111125"/>
    <lineage>
        <taxon>Eukaryota</taxon>
        <taxon>Metazoa</taxon>
        <taxon>Chordata</taxon>
        <taxon>Craniata</taxon>
        <taxon>Vertebrata</taxon>
        <taxon>Euteleostomi</taxon>
        <taxon>Amphibia</taxon>
        <taxon>Batrachia</taxon>
        <taxon>Anura</taxon>
        <taxon>Neobatrachia</taxon>
        <taxon>Hyloidea</taxon>
        <taxon>Dendrobatidae</taxon>
        <taxon>Dendrobatinae</taxon>
        <taxon>Ranitomeya</taxon>
    </lineage>
</organism>
<evidence type="ECO:0000256" key="7">
    <source>
        <dbReference type="ARBA" id="ARBA00023040"/>
    </source>
</evidence>
<gene>
    <name evidence="16" type="ORF">RIMI_LOCUS23171091</name>
</gene>
<evidence type="ECO:0000256" key="5">
    <source>
        <dbReference type="ARBA" id="ARBA00022725"/>
    </source>
</evidence>
<dbReference type="PRINTS" id="PR00245">
    <property type="entry name" value="OLFACTORYR"/>
</dbReference>
<dbReference type="PANTHER" id="PTHR24242">
    <property type="entry name" value="G-PROTEIN COUPLED RECEPTOR"/>
    <property type="match status" value="1"/>
</dbReference>
<dbReference type="EMBL" id="CAUEEQ010079359">
    <property type="protein sequence ID" value="CAJ0968545.1"/>
    <property type="molecule type" value="Genomic_DNA"/>
</dbReference>
<proteinExistence type="inferred from homology"/>
<feature type="transmembrane region" description="Helical" evidence="14">
    <location>
        <begin position="69"/>
        <end position="90"/>
    </location>
</feature>
<keyword evidence="10 13" id="KW-0675">Receptor</keyword>
<feature type="transmembrane region" description="Helical" evidence="14">
    <location>
        <begin position="110"/>
        <end position="129"/>
    </location>
</feature>
<evidence type="ECO:0000256" key="2">
    <source>
        <dbReference type="ARBA" id="ARBA00022475"/>
    </source>
</evidence>
<reference evidence="16" key="1">
    <citation type="submission" date="2023-07" db="EMBL/GenBank/DDBJ databases">
        <authorList>
            <person name="Stuckert A."/>
        </authorList>
    </citation>
    <scope>NUCLEOTIDE SEQUENCE</scope>
</reference>
<dbReference type="InterPro" id="IPR000276">
    <property type="entry name" value="GPCR_Rhodpsn"/>
</dbReference>
<evidence type="ECO:0000256" key="9">
    <source>
        <dbReference type="ARBA" id="ARBA00023157"/>
    </source>
</evidence>
<protein>
    <recommendedName>
        <fullName evidence="14">Olfactory receptor</fullName>
    </recommendedName>
</protein>
<dbReference type="InterPro" id="IPR017452">
    <property type="entry name" value="GPCR_Rhodpsn_7TM"/>
</dbReference>
<keyword evidence="17" id="KW-1185">Reference proteome</keyword>
<keyword evidence="3 14" id="KW-0716">Sensory transduction</keyword>
<evidence type="ECO:0000256" key="4">
    <source>
        <dbReference type="ARBA" id="ARBA00022692"/>
    </source>
</evidence>
<dbReference type="SUPFAM" id="SSF81321">
    <property type="entry name" value="Family A G protein-coupled receptor-like"/>
    <property type="match status" value="1"/>
</dbReference>
<evidence type="ECO:0000256" key="11">
    <source>
        <dbReference type="ARBA" id="ARBA00023180"/>
    </source>
</evidence>
<evidence type="ECO:0000256" key="12">
    <source>
        <dbReference type="ARBA" id="ARBA00023224"/>
    </source>
</evidence>
<feature type="domain" description="G-protein coupled receptors family 1 profile" evidence="15">
    <location>
        <begin position="50"/>
        <end position="299"/>
    </location>
</feature>
<keyword evidence="7 13" id="KW-0297">G-protein coupled receptor</keyword>
<dbReference type="PROSITE" id="PS50262">
    <property type="entry name" value="G_PROTEIN_RECEP_F1_2"/>
    <property type="match status" value="1"/>
</dbReference>
<dbReference type="PANTHER" id="PTHR24242:SF253">
    <property type="entry name" value="OLFACTORY RECEPTOR-RELATED"/>
    <property type="match status" value="1"/>
</dbReference>
<dbReference type="Pfam" id="PF13853">
    <property type="entry name" value="7tm_4"/>
    <property type="match status" value="1"/>
</dbReference>
<accession>A0ABN9MPI9</accession>
<evidence type="ECO:0000256" key="1">
    <source>
        <dbReference type="ARBA" id="ARBA00004651"/>
    </source>
</evidence>
<evidence type="ECO:0000313" key="17">
    <source>
        <dbReference type="Proteomes" id="UP001176940"/>
    </source>
</evidence>
<keyword evidence="5 14" id="KW-0552">Olfaction</keyword>
<feature type="transmembrane region" description="Helical" evidence="14">
    <location>
        <begin position="282"/>
        <end position="301"/>
    </location>
</feature>
<keyword evidence="9" id="KW-1015">Disulfide bond</keyword>
<dbReference type="PROSITE" id="PS00237">
    <property type="entry name" value="G_PROTEIN_RECEP_F1_1"/>
    <property type="match status" value="1"/>
</dbReference>
<comment type="subcellular location">
    <subcellularLocation>
        <location evidence="1 14">Cell membrane</location>
        <topology evidence="1 14">Multi-pass membrane protein</topology>
    </subcellularLocation>
</comment>
<dbReference type="PRINTS" id="PR00237">
    <property type="entry name" value="GPCRRHODOPSN"/>
</dbReference>
<evidence type="ECO:0000256" key="6">
    <source>
        <dbReference type="ARBA" id="ARBA00022989"/>
    </source>
</evidence>
<comment type="similarity">
    <text evidence="13">Belongs to the G-protein coupled receptor 1 family.</text>
</comment>
<evidence type="ECO:0000256" key="13">
    <source>
        <dbReference type="RuleBase" id="RU000688"/>
    </source>
</evidence>
<keyword evidence="4 13" id="KW-0812">Transmembrane</keyword>
<dbReference type="InterPro" id="IPR000725">
    <property type="entry name" value="Olfact_rcpt"/>
</dbReference>
<evidence type="ECO:0000256" key="14">
    <source>
        <dbReference type="RuleBase" id="RU363047"/>
    </source>
</evidence>
<feature type="transmembrane region" description="Helical" evidence="14">
    <location>
        <begin position="247"/>
        <end position="270"/>
    </location>
</feature>